<name>A0A2C6DQS9_9GAMM</name>
<dbReference type="STRING" id="1111728.GCA_000427805_03706"/>
<dbReference type="EMBL" id="PDDX01000001">
    <property type="protein sequence ID" value="PHI31164.1"/>
    <property type="molecule type" value="Genomic_DNA"/>
</dbReference>
<protein>
    <submittedName>
        <fullName evidence="1">Uncharacterized protein</fullName>
    </submittedName>
</protein>
<dbReference type="AlphaFoldDB" id="A0A2C6DQS9"/>
<dbReference type="Proteomes" id="UP000224974">
    <property type="component" value="Unassembled WGS sequence"/>
</dbReference>
<sequence length="153" mass="16726">MNQGLPTLEGFLQFVRGYMGVPVTAIADDSLVIEEVYSLALEWSNISGYRSILITQPTTYRMLVYNLGASFLINYANDVTDSTYFADLRKSLGLGRMVTGFVNSAADQGTSQATTTLDVLQGLSLADLQLMQDPYGRRALAILMELGPLWGLS</sequence>
<evidence type="ECO:0000313" key="1">
    <source>
        <dbReference type="EMBL" id="PHI31164.1"/>
    </source>
</evidence>
<organism evidence="1 2">
    <name type="scientific">Budvicia aquatica</name>
    <dbReference type="NCBI Taxonomy" id="82979"/>
    <lineage>
        <taxon>Bacteria</taxon>
        <taxon>Pseudomonadati</taxon>
        <taxon>Pseudomonadota</taxon>
        <taxon>Gammaproteobacteria</taxon>
        <taxon>Enterobacterales</taxon>
        <taxon>Budviciaceae</taxon>
        <taxon>Budvicia</taxon>
    </lineage>
</organism>
<evidence type="ECO:0000313" key="2">
    <source>
        <dbReference type="Proteomes" id="UP000224974"/>
    </source>
</evidence>
<reference evidence="2" key="1">
    <citation type="submission" date="2017-09" db="EMBL/GenBank/DDBJ databases">
        <title>FDA dAtabase for Regulatory Grade micrObial Sequences (FDA-ARGOS): Supporting development and validation of Infectious Disease Dx tests.</title>
        <authorList>
            <person name="Minogue T."/>
            <person name="Wolcott M."/>
            <person name="Wasieloski L."/>
            <person name="Aguilar W."/>
            <person name="Moore D."/>
            <person name="Tallon L."/>
            <person name="Sadzewicz L."/>
            <person name="Ott S."/>
            <person name="Zhao X."/>
            <person name="Nagaraj S."/>
            <person name="Vavikolanu K."/>
            <person name="Aluvathingal J."/>
            <person name="Nadendla S."/>
            <person name="Sichtig H."/>
        </authorList>
    </citation>
    <scope>NUCLEOTIDE SEQUENCE [LARGE SCALE GENOMIC DNA]</scope>
    <source>
        <strain evidence="2">FDAARGOS_387</strain>
    </source>
</reference>
<keyword evidence="2" id="KW-1185">Reference proteome</keyword>
<gene>
    <name evidence="1" type="ORF">CRN84_18375</name>
</gene>
<dbReference type="OrthoDB" id="9116415at2"/>
<comment type="caution">
    <text evidence="1">The sequence shown here is derived from an EMBL/GenBank/DDBJ whole genome shotgun (WGS) entry which is preliminary data.</text>
</comment>
<proteinExistence type="predicted"/>
<dbReference type="RefSeq" id="WP_029095738.1">
    <property type="nucleotide sequence ID" value="NZ_PDDX01000001.1"/>
</dbReference>
<accession>A0A2C6DQS9</accession>